<dbReference type="Gene3D" id="3.40.50.10810">
    <property type="entry name" value="Tandem AAA-ATPase domain"/>
    <property type="match status" value="1"/>
</dbReference>
<accession>A0ABV1CBW1</accession>
<organism evidence="4 5">
    <name type="scientific">Peptoniphilus hominis</name>
    <name type="common">ex Hitch et al. 2025</name>
    <dbReference type="NCBI Taxonomy" id="3133174"/>
    <lineage>
        <taxon>Bacteria</taxon>
        <taxon>Bacillati</taxon>
        <taxon>Bacillota</taxon>
        <taxon>Tissierellia</taxon>
        <taxon>Tissierellales</taxon>
        <taxon>Peptoniphilaceae</taxon>
        <taxon>Peptoniphilus</taxon>
    </lineage>
</organism>
<evidence type="ECO:0000259" key="3">
    <source>
        <dbReference type="PROSITE" id="PS51194"/>
    </source>
</evidence>
<reference evidence="4 5" key="1">
    <citation type="submission" date="2024-03" db="EMBL/GenBank/DDBJ databases">
        <title>Human intestinal bacterial collection.</title>
        <authorList>
            <person name="Pauvert C."/>
            <person name="Hitch T.C.A."/>
            <person name="Clavel T."/>
        </authorList>
    </citation>
    <scope>NUCLEOTIDE SEQUENCE [LARGE SCALE GENOMIC DNA]</scope>
    <source>
        <strain evidence="4 5">CLA-SR-H025</strain>
    </source>
</reference>
<comment type="caution">
    <text evidence="4">The sequence shown here is derived from an EMBL/GenBank/DDBJ whole genome shotgun (WGS) entry which is preliminary data.</text>
</comment>
<keyword evidence="5" id="KW-1185">Reference proteome</keyword>
<dbReference type="EC" id="3.6.4.-" evidence="4"/>
<dbReference type="Proteomes" id="UP001447979">
    <property type="component" value="Unassembled WGS sequence"/>
</dbReference>
<sequence length="454" mass="52657">MKLHEYQNYCVDRILDTENLGLFLDMGLGKTLISLTAIKKLMYDQFKINKVLVIAPKKVAEATWQNEIEKWDELRFLRFSTVLGSAKQRIKALNTPADVYIINRDNVVWLVDYYKNAWPFDMVVCDEFSSFKNHQSKRFKALASIKPHIKKLVGLTGTPSPNGLLDLWSQVYLLDGGQRLSPSFYSFRNAYFEGDYMGFNYKPRKFTQKEITEKISDICISMKADDYLQLPECTDNIIPVVLDSKAEKAYLQMERDAVLEIENEDYIDATSAAALSTKLLQLANGAVYDEDRTVHEIHNCKIEAFMETLEQLQGKNVLVFYNFKHDFERLEKALKKNKINYRKLETKEDQKDWNDGKINVLLTHPASSAYGLNLQEGGNHVIWFGLNWNYELYTQANKRLHRQGQKEKVIIHHLVTRGTRDEDVMEALRRKEGVQNYVLESLKARIKRIKGAAK</sequence>
<gene>
    <name evidence="4" type="ORF">WMO19_00790</name>
</gene>
<dbReference type="InterPro" id="IPR049730">
    <property type="entry name" value="SNF2/RAD54-like_C"/>
</dbReference>
<dbReference type="PANTHER" id="PTHR45629">
    <property type="entry name" value="SNF2/RAD54 FAMILY MEMBER"/>
    <property type="match status" value="1"/>
</dbReference>
<protein>
    <submittedName>
        <fullName evidence="4">DEAD/DEAH box helicase</fullName>
        <ecNumber evidence="4">3.6.4.-</ecNumber>
    </submittedName>
</protein>
<dbReference type="Pfam" id="PF00271">
    <property type="entry name" value="Helicase_C"/>
    <property type="match status" value="1"/>
</dbReference>
<dbReference type="InterPro" id="IPR050496">
    <property type="entry name" value="SNF2_RAD54_helicase_repair"/>
</dbReference>
<dbReference type="InterPro" id="IPR000330">
    <property type="entry name" value="SNF2_N"/>
</dbReference>
<dbReference type="GO" id="GO:0016787">
    <property type="term" value="F:hydrolase activity"/>
    <property type="evidence" value="ECO:0007669"/>
    <property type="project" value="UniProtKB-KW"/>
</dbReference>
<keyword evidence="4" id="KW-0067">ATP-binding</keyword>
<dbReference type="Gene3D" id="3.40.50.300">
    <property type="entry name" value="P-loop containing nucleotide triphosphate hydrolases"/>
    <property type="match status" value="1"/>
</dbReference>
<dbReference type="InterPro" id="IPR014001">
    <property type="entry name" value="Helicase_ATP-bd"/>
</dbReference>
<dbReference type="InterPro" id="IPR001650">
    <property type="entry name" value="Helicase_C-like"/>
</dbReference>
<keyword evidence="4" id="KW-0347">Helicase</keyword>
<evidence type="ECO:0000313" key="4">
    <source>
        <dbReference type="EMBL" id="MEQ2400134.1"/>
    </source>
</evidence>
<dbReference type="EMBL" id="JBBMFO010000001">
    <property type="protein sequence ID" value="MEQ2400134.1"/>
    <property type="molecule type" value="Genomic_DNA"/>
</dbReference>
<evidence type="ECO:0000256" key="1">
    <source>
        <dbReference type="ARBA" id="ARBA00022801"/>
    </source>
</evidence>
<dbReference type="PROSITE" id="PS51194">
    <property type="entry name" value="HELICASE_CTER"/>
    <property type="match status" value="1"/>
</dbReference>
<keyword evidence="4" id="KW-0547">Nucleotide-binding</keyword>
<dbReference type="CDD" id="cd18793">
    <property type="entry name" value="SF2_C_SNF"/>
    <property type="match status" value="1"/>
</dbReference>
<keyword evidence="1 4" id="KW-0378">Hydrolase</keyword>
<dbReference type="RefSeq" id="WP_349169810.1">
    <property type="nucleotide sequence ID" value="NZ_JBBMFO010000001.1"/>
</dbReference>
<feature type="domain" description="Helicase ATP-binding" evidence="2">
    <location>
        <begin position="11"/>
        <end position="177"/>
    </location>
</feature>
<dbReference type="SUPFAM" id="SSF52540">
    <property type="entry name" value="P-loop containing nucleoside triphosphate hydrolases"/>
    <property type="match status" value="2"/>
</dbReference>
<dbReference type="Pfam" id="PF00176">
    <property type="entry name" value="SNF2-rel_dom"/>
    <property type="match status" value="1"/>
</dbReference>
<dbReference type="InterPro" id="IPR038718">
    <property type="entry name" value="SNF2-like_sf"/>
</dbReference>
<dbReference type="SMART" id="SM00487">
    <property type="entry name" value="DEXDc"/>
    <property type="match status" value="1"/>
</dbReference>
<dbReference type="PANTHER" id="PTHR45629:SF7">
    <property type="entry name" value="DNA EXCISION REPAIR PROTEIN ERCC-6-RELATED"/>
    <property type="match status" value="1"/>
</dbReference>
<dbReference type="InterPro" id="IPR027417">
    <property type="entry name" value="P-loop_NTPase"/>
</dbReference>
<proteinExistence type="predicted"/>
<dbReference type="PROSITE" id="PS51192">
    <property type="entry name" value="HELICASE_ATP_BIND_1"/>
    <property type="match status" value="1"/>
</dbReference>
<evidence type="ECO:0000259" key="2">
    <source>
        <dbReference type="PROSITE" id="PS51192"/>
    </source>
</evidence>
<evidence type="ECO:0000313" key="5">
    <source>
        <dbReference type="Proteomes" id="UP001447979"/>
    </source>
</evidence>
<dbReference type="GO" id="GO:0004386">
    <property type="term" value="F:helicase activity"/>
    <property type="evidence" value="ECO:0007669"/>
    <property type="project" value="UniProtKB-KW"/>
</dbReference>
<name>A0ABV1CBW1_9FIRM</name>
<feature type="domain" description="Helicase C-terminal" evidence="3">
    <location>
        <begin position="301"/>
        <end position="450"/>
    </location>
</feature>